<dbReference type="PROSITE" id="PS50005">
    <property type="entry name" value="TPR"/>
    <property type="match status" value="2"/>
</dbReference>
<dbReference type="InterPro" id="IPR011990">
    <property type="entry name" value="TPR-like_helical_dom_sf"/>
</dbReference>
<dbReference type="KEGG" id="smo:SELMODRAFT_450953"/>
<keyword evidence="3" id="KW-1185">Reference proteome</keyword>
<dbReference type="CDD" id="cd02980">
    <property type="entry name" value="TRX_Fd_family"/>
    <property type="match status" value="1"/>
</dbReference>
<proteinExistence type="predicted"/>
<keyword evidence="1" id="KW-0802">TPR repeat</keyword>
<dbReference type="SUPFAM" id="SSF52833">
    <property type="entry name" value="Thioredoxin-like"/>
    <property type="match status" value="1"/>
</dbReference>
<dbReference type="STRING" id="88036.D8T2I3"/>
<dbReference type="AlphaFoldDB" id="D8T2I3"/>
<evidence type="ECO:0000313" key="2">
    <source>
        <dbReference type="EMBL" id="EFJ09103.1"/>
    </source>
</evidence>
<dbReference type="Gene3D" id="3.40.30.10">
    <property type="entry name" value="Glutaredoxin"/>
    <property type="match status" value="1"/>
</dbReference>
<name>D8T2I3_SELML</name>
<gene>
    <name evidence="2" type="ORF">SELMODRAFT_450953</name>
</gene>
<sequence length="236" mass="25331">MSTSALSSSAGVGFRVLGCRASAEKRREVRVCTHTTCRKSGSLQTLQALQNLAPAAVSVESCGCLGRCGSGPNLVLLPDQRLVSYCNTPAHAARFLDVQCGASNPESNLAAFALAQKGDKAVDLGQLEQAYDHFTHAIELNPSGGLHYIYAKRSAVLVAMDDLEAGLADAKMAAELHPDWPVAFVRQADAYTKMAQFDAARHYLSLALGLDPSLRRSKSFQRKLLQVEKQLLSVNA</sequence>
<dbReference type="Pfam" id="PF13181">
    <property type="entry name" value="TPR_8"/>
    <property type="match status" value="2"/>
</dbReference>
<protein>
    <submittedName>
        <fullName evidence="2">Uncharacterized protein</fullName>
    </submittedName>
</protein>
<dbReference type="PANTHER" id="PTHR47682:SF1">
    <property type="entry name" value="TETRATRICOPEPTIDE REPEAT (TPR)-CONTAINING PROTEIN"/>
    <property type="match status" value="1"/>
</dbReference>
<evidence type="ECO:0000313" key="3">
    <source>
        <dbReference type="Proteomes" id="UP000001514"/>
    </source>
</evidence>
<dbReference type="HOGENOM" id="CLU_065906_0_0_1"/>
<dbReference type="OrthoDB" id="2423701at2759"/>
<accession>D8T2I3</accession>
<dbReference type="Proteomes" id="UP000001514">
    <property type="component" value="Unassembled WGS sequence"/>
</dbReference>
<dbReference type="FunCoup" id="D8T2I3">
    <property type="interactions" value="955"/>
</dbReference>
<evidence type="ECO:0000256" key="1">
    <source>
        <dbReference type="PROSITE-ProRule" id="PRU00339"/>
    </source>
</evidence>
<dbReference type="eggNOG" id="ENOG502QPZN">
    <property type="taxonomic scope" value="Eukaryota"/>
</dbReference>
<dbReference type="PANTHER" id="PTHR47682">
    <property type="entry name" value="TETRATRICOPEPTIDE REPEAT (TPR)-CONTAINING PROTEIN"/>
    <property type="match status" value="1"/>
</dbReference>
<dbReference type="InParanoid" id="D8T2I3"/>
<dbReference type="Gene3D" id="1.25.40.10">
    <property type="entry name" value="Tetratricopeptide repeat domain"/>
    <property type="match status" value="1"/>
</dbReference>
<dbReference type="OMA" id="PEAYICQ"/>
<feature type="repeat" description="TPR" evidence="1">
    <location>
        <begin position="181"/>
        <end position="214"/>
    </location>
</feature>
<dbReference type="SUPFAM" id="SSF48452">
    <property type="entry name" value="TPR-like"/>
    <property type="match status" value="1"/>
</dbReference>
<dbReference type="InterPro" id="IPR019734">
    <property type="entry name" value="TPR_rpt"/>
</dbReference>
<dbReference type="SMART" id="SM00028">
    <property type="entry name" value="TPR"/>
    <property type="match status" value="3"/>
</dbReference>
<reference evidence="2 3" key="1">
    <citation type="journal article" date="2011" name="Science">
        <title>The Selaginella genome identifies genetic changes associated with the evolution of vascular plants.</title>
        <authorList>
            <person name="Banks J.A."/>
            <person name="Nishiyama T."/>
            <person name="Hasebe M."/>
            <person name="Bowman J.L."/>
            <person name="Gribskov M."/>
            <person name="dePamphilis C."/>
            <person name="Albert V.A."/>
            <person name="Aono N."/>
            <person name="Aoyama T."/>
            <person name="Ambrose B.A."/>
            <person name="Ashton N.W."/>
            <person name="Axtell M.J."/>
            <person name="Barker E."/>
            <person name="Barker M.S."/>
            <person name="Bennetzen J.L."/>
            <person name="Bonawitz N.D."/>
            <person name="Chapple C."/>
            <person name="Cheng C."/>
            <person name="Correa L.G."/>
            <person name="Dacre M."/>
            <person name="DeBarry J."/>
            <person name="Dreyer I."/>
            <person name="Elias M."/>
            <person name="Engstrom E.M."/>
            <person name="Estelle M."/>
            <person name="Feng L."/>
            <person name="Finet C."/>
            <person name="Floyd S.K."/>
            <person name="Frommer W.B."/>
            <person name="Fujita T."/>
            <person name="Gramzow L."/>
            <person name="Gutensohn M."/>
            <person name="Harholt J."/>
            <person name="Hattori M."/>
            <person name="Heyl A."/>
            <person name="Hirai T."/>
            <person name="Hiwatashi Y."/>
            <person name="Ishikawa M."/>
            <person name="Iwata M."/>
            <person name="Karol K.G."/>
            <person name="Koehler B."/>
            <person name="Kolukisaoglu U."/>
            <person name="Kubo M."/>
            <person name="Kurata T."/>
            <person name="Lalonde S."/>
            <person name="Li K."/>
            <person name="Li Y."/>
            <person name="Litt A."/>
            <person name="Lyons E."/>
            <person name="Manning G."/>
            <person name="Maruyama T."/>
            <person name="Michael T.P."/>
            <person name="Mikami K."/>
            <person name="Miyazaki S."/>
            <person name="Morinaga S."/>
            <person name="Murata T."/>
            <person name="Mueller-Roeber B."/>
            <person name="Nelson D.R."/>
            <person name="Obara M."/>
            <person name="Oguri Y."/>
            <person name="Olmstead R.G."/>
            <person name="Onodera N."/>
            <person name="Petersen B.L."/>
            <person name="Pils B."/>
            <person name="Prigge M."/>
            <person name="Rensing S.A."/>
            <person name="Riano-Pachon D.M."/>
            <person name="Roberts A.W."/>
            <person name="Sato Y."/>
            <person name="Scheller H.V."/>
            <person name="Schulz B."/>
            <person name="Schulz C."/>
            <person name="Shakirov E.V."/>
            <person name="Shibagaki N."/>
            <person name="Shinohara N."/>
            <person name="Shippen D.E."/>
            <person name="Soerensen I."/>
            <person name="Sotooka R."/>
            <person name="Sugimoto N."/>
            <person name="Sugita M."/>
            <person name="Sumikawa N."/>
            <person name="Tanurdzic M."/>
            <person name="Theissen G."/>
            <person name="Ulvskov P."/>
            <person name="Wakazuki S."/>
            <person name="Weng J.K."/>
            <person name="Willats W.W."/>
            <person name="Wipf D."/>
            <person name="Wolf P.G."/>
            <person name="Yang L."/>
            <person name="Zimmer A.D."/>
            <person name="Zhu Q."/>
            <person name="Mitros T."/>
            <person name="Hellsten U."/>
            <person name="Loque D."/>
            <person name="Otillar R."/>
            <person name="Salamov A."/>
            <person name="Schmutz J."/>
            <person name="Shapiro H."/>
            <person name="Lindquist E."/>
            <person name="Lucas S."/>
            <person name="Rokhsar D."/>
            <person name="Grigoriev I.V."/>
        </authorList>
    </citation>
    <scope>NUCLEOTIDE SEQUENCE [LARGE SCALE GENOMIC DNA]</scope>
</reference>
<dbReference type="EMBL" id="GL377666">
    <property type="protein sequence ID" value="EFJ09103.1"/>
    <property type="molecule type" value="Genomic_DNA"/>
</dbReference>
<dbReference type="Gramene" id="EFJ09103">
    <property type="protein sequence ID" value="EFJ09103"/>
    <property type="gene ID" value="SELMODRAFT_450953"/>
</dbReference>
<feature type="repeat" description="TPR" evidence="1">
    <location>
        <begin position="111"/>
        <end position="144"/>
    </location>
</feature>
<organism evidence="3">
    <name type="scientific">Selaginella moellendorffii</name>
    <name type="common">Spikemoss</name>
    <dbReference type="NCBI Taxonomy" id="88036"/>
    <lineage>
        <taxon>Eukaryota</taxon>
        <taxon>Viridiplantae</taxon>
        <taxon>Streptophyta</taxon>
        <taxon>Embryophyta</taxon>
        <taxon>Tracheophyta</taxon>
        <taxon>Lycopodiopsida</taxon>
        <taxon>Selaginellales</taxon>
        <taxon>Selaginellaceae</taxon>
        <taxon>Selaginella</taxon>
    </lineage>
</organism>
<dbReference type="InterPro" id="IPR036249">
    <property type="entry name" value="Thioredoxin-like_sf"/>
</dbReference>